<evidence type="ECO:0000256" key="1">
    <source>
        <dbReference type="ARBA" id="ARBA00004613"/>
    </source>
</evidence>
<dbReference type="InterPro" id="IPR013783">
    <property type="entry name" value="Ig-like_fold"/>
</dbReference>
<dbReference type="Gene3D" id="2.60.40.60">
    <property type="entry name" value="Cadherins"/>
    <property type="match status" value="1"/>
</dbReference>
<dbReference type="SUPFAM" id="SSF49313">
    <property type="entry name" value="Cadherin-like"/>
    <property type="match status" value="1"/>
</dbReference>
<dbReference type="InterPro" id="IPR006644">
    <property type="entry name" value="Cadg"/>
</dbReference>
<dbReference type="SUPFAM" id="SSF51120">
    <property type="entry name" value="beta-Roll"/>
    <property type="match status" value="13"/>
</dbReference>
<dbReference type="InterPro" id="IPR011049">
    <property type="entry name" value="Serralysin-like_metalloprot_C"/>
</dbReference>
<feature type="domain" description="Dystroglycan-type cadherin-like" evidence="3">
    <location>
        <begin position="2845"/>
        <end position="2943"/>
    </location>
</feature>
<comment type="caution">
    <text evidence="4">The sequence shown here is derived from an EMBL/GenBank/DDBJ whole genome shotgun (WGS) entry which is preliminary data.</text>
</comment>
<name>A0A8J7WKI4_9RHOB</name>
<gene>
    <name evidence="4" type="ORF">KB874_21700</name>
</gene>
<dbReference type="PANTHER" id="PTHR38340:SF1">
    <property type="entry name" value="S-LAYER PROTEIN"/>
    <property type="match status" value="1"/>
</dbReference>
<dbReference type="Proteomes" id="UP000681356">
    <property type="component" value="Unassembled WGS sequence"/>
</dbReference>
<dbReference type="Gene3D" id="2.150.10.10">
    <property type="entry name" value="Serralysin-like metalloprotease, C-terminal"/>
    <property type="match status" value="13"/>
</dbReference>
<sequence>MTITQAQIDSLSSGADTALAVLDAAWRAQALAEALPLIGDGFGDSVNDATGAVADLRTALLSGLSTLSDAATYTAAELETALANALANRGLSGIVVSASEGTGGITLTIAAAASATAAVALAGDLALPGLALDVSGSATLAASAGMALTLGLDETGFFIGTGGASGLDLSLDASAISFNASATLGILGFSVADAGSDLDLDFSIDLTDANNDGKLRLSELSSDFLNVTMSGTSDLVVDLAADFGTGALPSVSATLDVDWDFANATVNPGDQNLSFGGLPTVVLRDVTLDLGSFLEDVVLPVLDAIQPILEPIGIALDVLTADITMLKLLPDWETLLDRTGDGKINLLDLLKLADDALDLGPVFDFVDLAQSLTDWAQFLGSVNLSEIGLNFGDYALGAGLDIRDFALDLANANIPLTSAAETLSGILDTISGGNWDGSGGGKAILAEMAGSPAFSLPLLEDPSQIIALLFGGDADLVEIDFPDITLSAGGDSLIQIPVFPGINVTLGGSVSAAFDLAFGYSTRGLLAPGATALDALNGLYVIDGEGAEATLSASIYLGGTLDALIASLYGGGDVTGTIELDIADSLQGTPGRLYYDEFLAALTTNPFSLFDASGSITAGLSIAARILGGDVFRLDSPRLTLAEFNFTGRAALTAADDPLGLADPSGGFLLLNIGGRADQRLVGSATDGAELVYLADSGGGTVTVIIDGYSGTYDAGSRIEGAAGAFDDQLVLAETLTVAAQLSGEAGNDLLAGGAGDDTLLGGTGDDTFFGRAGDDSLSGGDGADLFYGGAGADTIAGGDGEDMVSYVFSGTGVSVDLGNGTGLFGTAQGDVLSGIEVLQGSYHADTLAGSSDADMIIGLEGDDAISGAVGDDVLLGSTGADTLDGGSGADTMVGAAGDDVYFVDDAGDVVDENRYGEILSGDVGGHDEVRASIDWSIATGTQAAIEDLTLIGSAVVGTGNAGANVLTANALGLADGALHGGAGEDTLIGSSAGELLDGGADADSLIGHGGDDTYHIDTSGDEIVEIAGEGTDTAVVFLSTFALEADDDIEVMQLDSSVTDGDLTGNALDQTLIGALGDDTLVGGAGADALIGGAGTDRASYRNASAAVLIDLTLVTQAGGDAEGDTYTSIEQVEGSTHDDTLIGGTGDDEFFGLAGNDDLQGADGADTLWGGAGNDLLDGGDGADTLVGGDGDDTYMVDNALEQVTEIGSGSDLVIASVDWSLDTASQQNIEALTLTGLARVGTGNALANVLTGTAGDDTLDGLAGADTMIGGAGDDLYRVQNALDLVTDFSGDDRIDLSSAGTTSYDMSVQATQVEDLRVIDAVANVAITGNALDNVIEGNARNDVLRGGDGNDTLIAGAGGRELLYGDAGDDDLRIVYASRGDHLFDGGAGDADIMRLDWSDATSNVIYNNNSNGIYYNTSVTAYGFINAYFVGIEAFDLRSGTGRDILYGGVLDDTLHGGAGNDRLFASRGRAEIEGGDGADFASVTVRTAADVDLGLDFSLRLIDTQSATVTVNAGTAVETRWQGIEQIHLYTGAGDDLLDTRGVGSTVNTFDISNYFSSGDGDDTYATDILSLGSARFVAGAGFDRLILDWRDATSTVLHNSNSNGVYYNTAVTGHGFINQYYTDIEEIDIRSGAGADQLRAVGGRDRFDAGAGNDRVFGADKGDTVIAGTGTDWISLDLRFAEDETDPAEDIRLVLAEAQETAVTWYAGTADETTVQGVELIHLYTGAGDDSLDLRGIATNSGTFGTSNHFEAGAGDDSYAIDLMALGSASFIAGEGYDRLLIDWSAATSTVLYNSNSNGIYYNVSVATYGFVNQYYRDIEEIDIRSGSGADELRAVGGRDRFEAAAGNDRVFGADKGDTVLAGTGSDWISLDLRFDAGETDPVEDIRLVLADIQGATATFYAGTENETVVEGVEQIHLYTGAGDDLLDTRGIASDSDRHIKSHYFDAGDGDDTYATDILSLGSARFVAGAGFDRLILDWRDATSTVLHNSNSNGVYYNTAVTGHGFINQYYTDIEEIDIRSGAGADQLRAVGGRDRFDAGAGNDRVFGADKGDTVIAGTGTDWISLDLRFAEDETDPAEDIRLVLAEAQETAVTWYAGTADETTVQGVELIHLYTGAGDDSLDLRGIATNSGTFGTSNHFEAGAGDDSYAIDLMALGSASFIAGEGYDRLLIDWSAATSTVLYNSNSNGIYYNVSVATYGFVNQYYRDIEEIDIRSGSGADELRAVGGRDRFEAAAGNDRVFGADKGDTVLAGTGSDWISLDLRFDAGETDPVEDIRLVLADIQGATATFYAGTENETVVEGVEQIHLYTGAGDDLLDTRGIASDSDRHIKSHYFDAGDGDDTYATDILSLGSARFVAGAGFDRLVLDWRDATSTVLHNSNSNGVYYNTAVTGHGFINQYYTDIEEIDIRSGAGADQLRAVGGRDRFDAGAGNDRVFGADKGDTVLAGTGSDWISLDLRFDAGETDPAEDISLVLAEAQETTVTWYAGTADETTVQGVELIHLYTGAGDDRLDVRGIATNSGTFGTSNHFEAGAGDDTFATDLMALGDGSFVGGTGLDRLILDWRDATSTVLYNSNSNGVYYNTAVTGYGFVNQYFTGVEMFTLLGGSAADTLNGAALDDVLSGGGGNDRLNAGDGADSVAGGTGNDTILLGAGDDTANGGVGNDTITGSGGADRNVAVYADALSGILVEALADGSYRLTTATEGVDILRDVQVLRLDADGITVEMAIADAVNTAPVLPEDAAFAFVEGEVGTLFTALANDPQGHALTYGLSGPDATFFEIDPATGALGFAPSVFDGLTPSADGDGVYEVIVTASDSLLEDAQALSITINPPNFVPELVAPVDPQNWLNGNAHDLSLASVFTDGDGEALVLALTLADGSALPPWLGFNPASGLLSADIPTDVTGPFTLRLSATDPKEATTTTEFAITVASNLITALPEGGALDGTALNDRMQGLEGNDSFQALGGDDWLDGGDAADLLDGGAGDDTILGGLGGDTMLGDAGRDSLEGERGNDVMNGGTQADMLIGGNGNDTLIGGYGADSLLGSNGNDLLRGDDGADILIGGNGNDRLVGLDGNDAMTGGSGGDRLYGGRNNDDLHGGFGNDLLGGGVGDDTLNGGGNNDRLTGGAGGDSFVFDTANFGDDTIADFTPHAVGAEADRLHFGGGFAEVGDAAGFIAASTQVGTDVVYDLNGDGVNRIVLTGVTLTDLAADDFRFF</sequence>
<dbReference type="PRINTS" id="PR00313">
    <property type="entry name" value="CABNDNGRPT"/>
</dbReference>
<organism evidence="4 5">
    <name type="scientific">Thetidibacter halocola</name>
    <dbReference type="NCBI Taxonomy" id="2827239"/>
    <lineage>
        <taxon>Bacteria</taxon>
        <taxon>Pseudomonadati</taxon>
        <taxon>Pseudomonadota</taxon>
        <taxon>Alphaproteobacteria</taxon>
        <taxon>Rhodobacterales</taxon>
        <taxon>Roseobacteraceae</taxon>
        <taxon>Thetidibacter</taxon>
    </lineage>
</organism>
<keyword evidence="2" id="KW-0964">Secreted</keyword>
<protein>
    <recommendedName>
        <fullName evidence="3">Dystroglycan-type cadherin-like domain-containing protein</fullName>
    </recommendedName>
</protein>
<evidence type="ECO:0000313" key="4">
    <source>
        <dbReference type="EMBL" id="MBS0126699.1"/>
    </source>
</evidence>
<dbReference type="InterPro" id="IPR001343">
    <property type="entry name" value="Hemolysn_Ca-bd"/>
</dbReference>
<dbReference type="Gene3D" id="2.60.40.10">
    <property type="entry name" value="Immunoglobulins"/>
    <property type="match status" value="1"/>
</dbReference>
<dbReference type="PROSITE" id="PS00330">
    <property type="entry name" value="HEMOLYSIN_CALCIUM"/>
    <property type="match status" value="7"/>
</dbReference>
<evidence type="ECO:0000313" key="5">
    <source>
        <dbReference type="Proteomes" id="UP000681356"/>
    </source>
</evidence>
<dbReference type="PANTHER" id="PTHR38340">
    <property type="entry name" value="S-LAYER PROTEIN"/>
    <property type="match status" value="1"/>
</dbReference>
<proteinExistence type="predicted"/>
<keyword evidence="5" id="KW-1185">Reference proteome</keyword>
<dbReference type="GO" id="GO:0005509">
    <property type="term" value="F:calcium ion binding"/>
    <property type="evidence" value="ECO:0007669"/>
    <property type="project" value="InterPro"/>
</dbReference>
<evidence type="ECO:0000256" key="2">
    <source>
        <dbReference type="ARBA" id="ARBA00022525"/>
    </source>
</evidence>
<dbReference type="GO" id="GO:0016020">
    <property type="term" value="C:membrane"/>
    <property type="evidence" value="ECO:0007669"/>
    <property type="project" value="InterPro"/>
</dbReference>
<dbReference type="InterPro" id="IPR050557">
    <property type="entry name" value="RTX_toxin/Mannuronan_C5-epim"/>
</dbReference>
<evidence type="ECO:0000259" key="3">
    <source>
        <dbReference type="SMART" id="SM00736"/>
    </source>
</evidence>
<dbReference type="InterPro" id="IPR018511">
    <property type="entry name" value="Hemolysin-typ_Ca-bd_CS"/>
</dbReference>
<reference evidence="4" key="1">
    <citation type="submission" date="2021-04" db="EMBL/GenBank/DDBJ databases">
        <authorList>
            <person name="Yoon J."/>
        </authorList>
    </citation>
    <scope>NUCLEOTIDE SEQUENCE</scope>
    <source>
        <strain evidence="4">KMU-90</strain>
    </source>
</reference>
<dbReference type="RefSeq" id="WP_212538657.1">
    <property type="nucleotide sequence ID" value="NZ_JAGTUU010000011.1"/>
</dbReference>
<comment type="subcellular location">
    <subcellularLocation>
        <location evidence="1">Secreted</location>
    </subcellularLocation>
</comment>
<dbReference type="Pfam" id="PF00353">
    <property type="entry name" value="HemolysinCabind"/>
    <property type="match status" value="19"/>
</dbReference>
<accession>A0A8J7WKI4</accession>
<dbReference type="InterPro" id="IPR015919">
    <property type="entry name" value="Cadherin-like_sf"/>
</dbReference>
<dbReference type="SMART" id="SM00736">
    <property type="entry name" value="CADG"/>
    <property type="match status" value="1"/>
</dbReference>
<dbReference type="EMBL" id="JAGTUU010000011">
    <property type="protein sequence ID" value="MBS0126699.1"/>
    <property type="molecule type" value="Genomic_DNA"/>
</dbReference>
<dbReference type="GO" id="GO:0005576">
    <property type="term" value="C:extracellular region"/>
    <property type="evidence" value="ECO:0007669"/>
    <property type="project" value="UniProtKB-SubCell"/>
</dbReference>
<dbReference type="Pfam" id="PF05345">
    <property type="entry name" value="He_PIG"/>
    <property type="match status" value="1"/>
</dbReference>